<sequence length="165" mass="17408">ALRMLVRIFGVVWLINAAFQAMGWLFSADAKANFIHALAKPASTVPHWIRPLLMAAVDTAHAIGPQVIAGIMVVIAILLGVSLLTGKKVALAARVGIIYCILCWVFFNGFGFPYSGGQTDPGVLVDYAITFLFVLSVAPISKAPQAACSRLEAACGKMLDSGSAC</sequence>
<evidence type="ECO:0008006" key="3">
    <source>
        <dbReference type="Google" id="ProtNLM"/>
    </source>
</evidence>
<keyword evidence="1" id="KW-1133">Transmembrane helix</keyword>
<evidence type="ECO:0000313" key="2">
    <source>
        <dbReference type="EMBL" id="EQD80530.1"/>
    </source>
</evidence>
<keyword evidence="1" id="KW-0812">Transmembrane</keyword>
<dbReference type="AlphaFoldDB" id="T1DEZ8"/>
<accession>T1DEZ8</accession>
<feature type="non-terminal residue" evidence="2">
    <location>
        <position position="1"/>
    </location>
</feature>
<feature type="transmembrane region" description="Helical" evidence="1">
    <location>
        <begin position="5"/>
        <end position="26"/>
    </location>
</feature>
<keyword evidence="1" id="KW-0472">Membrane</keyword>
<reference evidence="2" key="2">
    <citation type="journal article" date="2014" name="ISME J.">
        <title>Microbial stratification in low pH oxic and suboxic macroscopic growths along an acid mine drainage.</title>
        <authorList>
            <person name="Mendez-Garcia C."/>
            <person name="Mesa V."/>
            <person name="Sprenger R.R."/>
            <person name="Richter M."/>
            <person name="Diez M.S."/>
            <person name="Solano J."/>
            <person name="Bargiela R."/>
            <person name="Golyshina O.V."/>
            <person name="Manteca A."/>
            <person name="Ramos J.L."/>
            <person name="Gallego J.R."/>
            <person name="Llorente I."/>
            <person name="Martins Dos Santos V.A."/>
            <person name="Jensen O.N."/>
            <person name="Pelaez A.I."/>
            <person name="Sanchez J."/>
            <person name="Ferrer M."/>
        </authorList>
    </citation>
    <scope>NUCLEOTIDE SEQUENCE</scope>
</reference>
<dbReference type="EMBL" id="AUZX01000605">
    <property type="protein sequence ID" value="EQD80530.1"/>
    <property type="molecule type" value="Genomic_DNA"/>
</dbReference>
<protein>
    <recommendedName>
        <fullName evidence="3">DoxX family protein</fullName>
    </recommendedName>
</protein>
<feature type="non-terminal residue" evidence="2">
    <location>
        <position position="165"/>
    </location>
</feature>
<name>T1DEZ8_9ZZZZ</name>
<feature type="transmembrane region" description="Helical" evidence="1">
    <location>
        <begin position="91"/>
        <end position="112"/>
    </location>
</feature>
<evidence type="ECO:0000256" key="1">
    <source>
        <dbReference type="SAM" id="Phobius"/>
    </source>
</evidence>
<gene>
    <name evidence="2" type="ORF">B1A_00798</name>
</gene>
<comment type="caution">
    <text evidence="2">The sequence shown here is derived from an EMBL/GenBank/DDBJ whole genome shotgun (WGS) entry which is preliminary data.</text>
</comment>
<organism evidence="2">
    <name type="scientific">mine drainage metagenome</name>
    <dbReference type="NCBI Taxonomy" id="410659"/>
    <lineage>
        <taxon>unclassified sequences</taxon>
        <taxon>metagenomes</taxon>
        <taxon>ecological metagenomes</taxon>
    </lineage>
</organism>
<feature type="transmembrane region" description="Helical" evidence="1">
    <location>
        <begin position="124"/>
        <end position="141"/>
    </location>
</feature>
<reference evidence="2" key="1">
    <citation type="submission" date="2013-08" db="EMBL/GenBank/DDBJ databases">
        <authorList>
            <person name="Mendez C."/>
            <person name="Richter M."/>
            <person name="Ferrer M."/>
            <person name="Sanchez J."/>
        </authorList>
    </citation>
    <scope>NUCLEOTIDE SEQUENCE</scope>
</reference>
<feature type="transmembrane region" description="Helical" evidence="1">
    <location>
        <begin position="63"/>
        <end position="84"/>
    </location>
</feature>
<proteinExistence type="predicted"/>